<feature type="region of interest" description="Disordered" evidence="1">
    <location>
        <begin position="130"/>
        <end position="153"/>
    </location>
</feature>
<reference evidence="2 3" key="1">
    <citation type="submission" date="2024-02" db="EMBL/GenBank/DDBJ databases">
        <title>Lysinimicrobium sediminis NBRC 112286.</title>
        <authorList>
            <person name="Ichikawa N."/>
            <person name="Katano-Makiyama Y."/>
            <person name="Hidaka K."/>
        </authorList>
    </citation>
    <scope>NUCLEOTIDE SEQUENCE [LARGE SCALE GENOMIC DNA]</scope>
    <source>
        <strain evidence="2 3">NBRC 112286</strain>
    </source>
</reference>
<gene>
    <name evidence="2" type="ORF">Lsed01_02504</name>
</gene>
<dbReference type="Proteomes" id="UP001426770">
    <property type="component" value="Unassembled WGS sequence"/>
</dbReference>
<dbReference type="EMBL" id="BAABRR010000019">
    <property type="protein sequence ID" value="GAA5520043.1"/>
    <property type="molecule type" value="Genomic_DNA"/>
</dbReference>
<dbReference type="RefSeq" id="WP_286216061.1">
    <property type="nucleotide sequence ID" value="NZ_AP027736.1"/>
</dbReference>
<accession>A0ABP9WJM7</accession>
<evidence type="ECO:0000313" key="3">
    <source>
        <dbReference type="Proteomes" id="UP001426770"/>
    </source>
</evidence>
<organism evidence="2 3">
    <name type="scientific">Demequina sediminis</name>
    <dbReference type="NCBI Taxonomy" id="1930058"/>
    <lineage>
        <taxon>Bacteria</taxon>
        <taxon>Bacillati</taxon>
        <taxon>Actinomycetota</taxon>
        <taxon>Actinomycetes</taxon>
        <taxon>Micrococcales</taxon>
        <taxon>Demequinaceae</taxon>
        <taxon>Demequina</taxon>
    </lineage>
</organism>
<proteinExistence type="predicted"/>
<comment type="caution">
    <text evidence="2">The sequence shown here is derived from an EMBL/GenBank/DDBJ whole genome shotgun (WGS) entry which is preliminary data.</text>
</comment>
<sequence>MPTFEDPLADAEEARQALRALAHATRSFASPSQTYAVVGELLGGLRSLHQVLDQVASAHTRHEEFAFTDDGEHWTGVEEAFAAARGLERASRLVARAELAVDQASQHSGRIAWDTTPFRPIVPVSDRLAPRFGPSDPFARPDQAAEKSQGISL</sequence>
<evidence type="ECO:0000256" key="1">
    <source>
        <dbReference type="SAM" id="MobiDB-lite"/>
    </source>
</evidence>
<keyword evidence="3" id="KW-1185">Reference proteome</keyword>
<evidence type="ECO:0000313" key="2">
    <source>
        <dbReference type="EMBL" id="GAA5520043.1"/>
    </source>
</evidence>
<protein>
    <submittedName>
        <fullName evidence="2">Uncharacterized protein</fullName>
    </submittedName>
</protein>
<name>A0ABP9WJM7_9MICO</name>